<gene>
    <name evidence="1" type="ORF">C4B59_07560</name>
</gene>
<sequence length="347" mass="38664">MELWEQAEECCDRAIGTEDVDKAVELLDMAIVLYLQAAERAETEESRLIRTKDARMAEGNKYLLLANNIVVDAPSGSEQAEYFREAASYLLPSHSSIAEAAEISEEQDDIASYHTMIGGAYHDRALYHHCLAKASEAVFNWDEALSAYKESLPLLESAVEHFNESLRMEFDQDVEYSRETCIEHIESCEYGILEAESQITGIKTTGTPHLSVDVTTDNLRQDTYSRVLLRIVNNGDGVAKDVKIKLDAPVEGETVASLETMKQEYETGLALSVKPLPHGRMEFKIYAEYRDMQGRRDTAVGEAWIQVARLTEETVGQQVFHIANFTGEIGRDKQVAGGDIAGGGRTR</sequence>
<evidence type="ECO:0000313" key="1">
    <source>
        <dbReference type="EMBL" id="PXF60836.1"/>
    </source>
</evidence>
<protein>
    <submittedName>
        <fullName evidence="1">Uncharacterized protein</fullName>
    </submittedName>
</protein>
<accession>A0AC61L3B2</accession>
<evidence type="ECO:0000313" key="2">
    <source>
        <dbReference type="Proteomes" id="UP000248329"/>
    </source>
</evidence>
<comment type="caution">
    <text evidence="1">The sequence shown here is derived from an EMBL/GenBank/DDBJ whole genome shotgun (WGS) entry which is preliminary data.</text>
</comment>
<dbReference type="Proteomes" id="UP000248329">
    <property type="component" value="Unassembled WGS sequence"/>
</dbReference>
<reference evidence="1" key="1">
    <citation type="submission" date="2018-01" db="EMBL/GenBank/DDBJ databases">
        <authorList>
            <person name="Krukenberg V."/>
        </authorList>
    </citation>
    <scope>NUCLEOTIDE SEQUENCE</scope>
    <source>
        <strain evidence="1">E20ANME2</strain>
    </source>
</reference>
<dbReference type="EMBL" id="PQXF01000011">
    <property type="protein sequence ID" value="PXF60836.1"/>
    <property type="molecule type" value="Genomic_DNA"/>
</dbReference>
<organism evidence="1 2">
    <name type="scientific">Candidatus Methanogaster sp</name>
    <dbReference type="NCBI Taxonomy" id="3386292"/>
    <lineage>
        <taxon>Archaea</taxon>
        <taxon>Methanobacteriati</taxon>
        <taxon>Methanobacteriota</taxon>
        <taxon>Stenosarchaea group</taxon>
        <taxon>Methanomicrobia</taxon>
        <taxon>Methanosarcinales</taxon>
        <taxon>ANME-2 cluster</taxon>
        <taxon>Candidatus Methanogasteraceae</taxon>
        <taxon>Candidatus Methanogaster</taxon>
    </lineage>
</organism>
<proteinExistence type="predicted"/>
<name>A0AC61L3B2_9EURY</name>